<organism evidence="12 13">
    <name type="scientific">Aristolochia fimbriata</name>
    <name type="common">White veined hardy Dutchman's pipe vine</name>
    <dbReference type="NCBI Taxonomy" id="158543"/>
    <lineage>
        <taxon>Eukaryota</taxon>
        <taxon>Viridiplantae</taxon>
        <taxon>Streptophyta</taxon>
        <taxon>Embryophyta</taxon>
        <taxon>Tracheophyta</taxon>
        <taxon>Spermatophyta</taxon>
        <taxon>Magnoliopsida</taxon>
        <taxon>Magnoliidae</taxon>
        <taxon>Piperales</taxon>
        <taxon>Aristolochiaceae</taxon>
        <taxon>Aristolochia</taxon>
    </lineage>
</organism>
<dbReference type="PANTHER" id="PTHR12966">
    <property type="entry name" value="NADH DEHYDROGENASE UBIQUINONE 1 ALPHA SUBCOMPLEX SUBUNIT 13"/>
    <property type="match status" value="1"/>
</dbReference>
<dbReference type="Proteomes" id="UP000825729">
    <property type="component" value="Unassembled WGS sequence"/>
</dbReference>
<evidence type="ECO:0000313" key="13">
    <source>
        <dbReference type="Proteomes" id="UP000825729"/>
    </source>
</evidence>
<proteinExistence type="inferred from homology"/>
<keyword evidence="4 11" id="KW-0679">Respiratory chain</keyword>
<comment type="caution">
    <text evidence="12">The sequence shown here is derived from an EMBL/GenBank/DDBJ whole genome shotgun (WGS) entry which is preliminary data.</text>
</comment>
<dbReference type="GO" id="GO:0045271">
    <property type="term" value="C:respiratory chain complex I"/>
    <property type="evidence" value="ECO:0007669"/>
    <property type="project" value="UniProtKB-UniRule"/>
</dbReference>
<gene>
    <name evidence="12" type="ORF">H6P81_011816</name>
</gene>
<comment type="similarity">
    <text evidence="2 11">Belongs to the complex I NDUFA13 subunit family.</text>
</comment>
<comment type="subcellular location">
    <subcellularLocation>
        <location evidence="1 11">Mitochondrion inner membrane</location>
        <topology evidence="1 11">Single-pass membrane protein</topology>
        <orientation evidence="1 11">Matrix side</orientation>
    </subcellularLocation>
</comment>
<evidence type="ECO:0000256" key="5">
    <source>
        <dbReference type="ARBA" id="ARBA00022692"/>
    </source>
</evidence>
<evidence type="ECO:0000256" key="9">
    <source>
        <dbReference type="ARBA" id="ARBA00023128"/>
    </source>
</evidence>
<dbReference type="AlphaFoldDB" id="A0AAV7EA68"/>
<keyword evidence="3 11" id="KW-0813">Transport</keyword>
<evidence type="ECO:0000256" key="4">
    <source>
        <dbReference type="ARBA" id="ARBA00022660"/>
    </source>
</evidence>
<dbReference type="EMBL" id="JAINDJ010000005">
    <property type="protein sequence ID" value="KAG9445688.1"/>
    <property type="molecule type" value="Genomic_DNA"/>
</dbReference>
<keyword evidence="5 11" id="KW-0812">Transmembrane</keyword>
<sequence>MTEAMIRKKPGMASVKDMPLLQDGPPPGGFAPVRYARRIPTKGPSAIAIFLTTLGAFSYGMYQVGQGNKIRRAIKEEKYAARRAILPLLQAEEDERFVMEWKKSLEEEARIMKNVPGWKILLSLHSLPPSLPPSEASLFPPSSSDYGPPALPVFRRSSGGSIRICLTGFNC</sequence>
<comment type="function">
    <text evidence="11">Complex I functions in the transfer of electrons from NADH to the respiratory chain. Accessory subunit of the mitochondrial membrane respiratory chain NADH dehydrogenase (Complex I), that is believed not to be involved in catalysis.</text>
</comment>
<keyword evidence="10 11" id="KW-0472">Membrane</keyword>
<dbReference type="InterPro" id="IPR009346">
    <property type="entry name" value="GRIM-19"/>
</dbReference>
<dbReference type="GO" id="GO:0005743">
    <property type="term" value="C:mitochondrial inner membrane"/>
    <property type="evidence" value="ECO:0007669"/>
    <property type="project" value="UniProtKB-SubCell"/>
</dbReference>
<evidence type="ECO:0000256" key="2">
    <source>
        <dbReference type="ARBA" id="ARBA00007312"/>
    </source>
</evidence>
<keyword evidence="13" id="KW-1185">Reference proteome</keyword>
<accession>A0AAV7EA68</accession>
<keyword evidence="9 11" id="KW-0496">Mitochondrion</keyword>
<evidence type="ECO:0000313" key="12">
    <source>
        <dbReference type="EMBL" id="KAG9445688.1"/>
    </source>
</evidence>
<evidence type="ECO:0000256" key="3">
    <source>
        <dbReference type="ARBA" id="ARBA00022448"/>
    </source>
</evidence>
<keyword evidence="6 11" id="KW-0999">Mitochondrion inner membrane</keyword>
<evidence type="ECO:0000256" key="6">
    <source>
        <dbReference type="ARBA" id="ARBA00022792"/>
    </source>
</evidence>
<name>A0AAV7EA68_ARIFI</name>
<protein>
    <recommendedName>
        <fullName evidence="11">NADH dehydrogenase [ubiquinone] 1 alpha subcomplex subunit 13</fullName>
    </recommendedName>
</protein>
<feature type="transmembrane region" description="Helical" evidence="11">
    <location>
        <begin position="44"/>
        <end position="62"/>
    </location>
</feature>
<dbReference type="PANTHER" id="PTHR12966:SF0">
    <property type="entry name" value="NADH DEHYDROGENASE [UBIQUINONE] 1 ALPHA SUBCOMPLEX SUBUNIT 13"/>
    <property type="match status" value="1"/>
</dbReference>
<keyword evidence="8 11" id="KW-1133">Transmembrane helix</keyword>
<keyword evidence="7 11" id="KW-0249">Electron transport</keyword>
<evidence type="ECO:0000256" key="11">
    <source>
        <dbReference type="RuleBase" id="RU368034"/>
    </source>
</evidence>
<evidence type="ECO:0000256" key="10">
    <source>
        <dbReference type="ARBA" id="ARBA00023136"/>
    </source>
</evidence>
<evidence type="ECO:0000256" key="8">
    <source>
        <dbReference type="ARBA" id="ARBA00022989"/>
    </source>
</evidence>
<reference evidence="12 13" key="1">
    <citation type="submission" date="2021-07" db="EMBL/GenBank/DDBJ databases">
        <title>The Aristolochia fimbriata genome: insights into angiosperm evolution, floral development and chemical biosynthesis.</title>
        <authorList>
            <person name="Jiao Y."/>
        </authorList>
    </citation>
    <scope>NUCLEOTIDE SEQUENCE [LARGE SCALE GENOMIC DNA]</scope>
    <source>
        <strain evidence="12">IBCAS-2021</strain>
        <tissue evidence="12">Leaf</tissue>
    </source>
</reference>
<evidence type="ECO:0000256" key="7">
    <source>
        <dbReference type="ARBA" id="ARBA00022982"/>
    </source>
</evidence>
<dbReference type="Pfam" id="PF06212">
    <property type="entry name" value="GRIM-19"/>
    <property type="match status" value="1"/>
</dbReference>
<evidence type="ECO:0000256" key="1">
    <source>
        <dbReference type="ARBA" id="ARBA00004298"/>
    </source>
</evidence>